<evidence type="ECO:0000256" key="6">
    <source>
        <dbReference type="SAM" id="MobiDB-lite"/>
    </source>
</evidence>
<evidence type="ECO:0000259" key="7">
    <source>
        <dbReference type="PROSITE" id="PS51767"/>
    </source>
</evidence>
<name>A0AAV5D4D0_ELECO</name>
<dbReference type="InterPro" id="IPR032861">
    <property type="entry name" value="TAXi_N"/>
</dbReference>
<dbReference type="InterPro" id="IPR034161">
    <property type="entry name" value="Pepsin-like_plant"/>
</dbReference>
<comment type="caution">
    <text evidence="8">The sequence shown here is derived from an EMBL/GenBank/DDBJ whole genome shotgun (WGS) entry which is preliminary data.</text>
</comment>
<dbReference type="PANTHER" id="PTHR47967:SF85">
    <property type="entry name" value="OS05G0384300 PROTEIN"/>
    <property type="match status" value="1"/>
</dbReference>
<evidence type="ECO:0000313" key="8">
    <source>
        <dbReference type="EMBL" id="GJN05151.1"/>
    </source>
</evidence>
<reference evidence="8" key="2">
    <citation type="submission" date="2021-12" db="EMBL/GenBank/DDBJ databases">
        <title>Resequencing data analysis of finger millet.</title>
        <authorList>
            <person name="Hatakeyama M."/>
            <person name="Aluri S."/>
            <person name="Balachadran M.T."/>
            <person name="Sivarajan S.R."/>
            <person name="Poveda L."/>
            <person name="Shimizu-Inatsugi R."/>
            <person name="Schlapbach R."/>
            <person name="Sreeman S.M."/>
            <person name="Shimizu K.K."/>
        </authorList>
    </citation>
    <scope>NUCLEOTIDE SEQUENCE</scope>
</reference>
<feature type="region of interest" description="Disordered" evidence="6">
    <location>
        <begin position="34"/>
        <end position="58"/>
    </location>
</feature>
<dbReference type="Gene3D" id="2.40.70.10">
    <property type="entry name" value="Acid Proteases"/>
    <property type="match status" value="2"/>
</dbReference>
<dbReference type="Pfam" id="PF14543">
    <property type="entry name" value="TAXi_N"/>
    <property type="match status" value="1"/>
</dbReference>
<evidence type="ECO:0000256" key="5">
    <source>
        <dbReference type="ARBA" id="ARBA00023180"/>
    </source>
</evidence>
<dbReference type="Proteomes" id="UP001054889">
    <property type="component" value="Unassembled WGS sequence"/>
</dbReference>
<feature type="domain" description="Peptidase A1" evidence="7">
    <location>
        <begin position="68"/>
        <end position="422"/>
    </location>
</feature>
<sequence length="468" mass="50048">MVASIKLPRITLSPRIKKKRRDFLKDHASDIPDLVSSLTSGDEEEPPTTSSGGGRSQQLAGITDVGSYLLSFDVGTPPQRVSGVLLDINSDLVWTQCGCPHHCKSTTSGGGTLFYPNKSSTISKEPSCKSSVCQSFSLSRNQTTSCSSSNDELCFFSDRYIVGNTTGVLATDKFRFGGGGDPVDVVFGCGILVSTDDLFGGVSGVIGLGRGPFSLVSQLGDGRFSYYFAPDGDDEDDDTSSTHSFVHFSGDAKPKTTLPLSTPLLETNAHPKFYYVGLTSIRVDGEDLPIPTGTFDLDENDGSGGVILSITIPVTFLVKSAYTLLREALVSKIGVPRSKKALGGLDLCYTNESLVKIPAVALVFDGGMVMELDKGNYFYSDAESGLECLTILPSSKASLLGGLIQEGTHMVYDVRGNKLQFESLKFDDEPAPAPPQPADSSSSNGWCWSSQPLVYSNFVWVVLVYVIC</sequence>
<dbReference type="CDD" id="cd05476">
    <property type="entry name" value="pepsin_A_like_plant"/>
    <property type="match status" value="1"/>
</dbReference>
<dbReference type="AlphaFoldDB" id="A0AAV5D4D0"/>
<accession>A0AAV5D4D0</accession>
<evidence type="ECO:0000256" key="3">
    <source>
        <dbReference type="ARBA" id="ARBA00022750"/>
    </source>
</evidence>
<proteinExistence type="inferred from homology"/>
<evidence type="ECO:0000256" key="1">
    <source>
        <dbReference type="ARBA" id="ARBA00007447"/>
    </source>
</evidence>
<dbReference type="Pfam" id="PF14541">
    <property type="entry name" value="TAXi_C"/>
    <property type="match status" value="1"/>
</dbReference>
<dbReference type="GO" id="GO:0004190">
    <property type="term" value="F:aspartic-type endopeptidase activity"/>
    <property type="evidence" value="ECO:0007669"/>
    <property type="project" value="UniProtKB-KW"/>
</dbReference>
<keyword evidence="2" id="KW-0645">Protease</keyword>
<dbReference type="SUPFAM" id="SSF50630">
    <property type="entry name" value="Acid proteases"/>
    <property type="match status" value="1"/>
</dbReference>
<keyword evidence="4" id="KW-0378">Hydrolase</keyword>
<dbReference type="GO" id="GO:0005576">
    <property type="term" value="C:extracellular region"/>
    <property type="evidence" value="ECO:0007669"/>
    <property type="project" value="TreeGrafter"/>
</dbReference>
<dbReference type="EMBL" id="BQKI01000011">
    <property type="protein sequence ID" value="GJN05151.1"/>
    <property type="molecule type" value="Genomic_DNA"/>
</dbReference>
<protein>
    <recommendedName>
        <fullName evidence="7">Peptidase A1 domain-containing protein</fullName>
    </recommendedName>
</protein>
<dbReference type="InterPro" id="IPR032799">
    <property type="entry name" value="TAXi_C"/>
</dbReference>
<evidence type="ECO:0000256" key="4">
    <source>
        <dbReference type="ARBA" id="ARBA00022801"/>
    </source>
</evidence>
<keyword evidence="9" id="KW-1185">Reference proteome</keyword>
<dbReference type="GO" id="GO:0006508">
    <property type="term" value="P:proteolysis"/>
    <property type="evidence" value="ECO:0007669"/>
    <property type="project" value="UniProtKB-KW"/>
</dbReference>
<dbReference type="PROSITE" id="PS51767">
    <property type="entry name" value="PEPTIDASE_A1"/>
    <property type="match status" value="1"/>
</dbReference>
<reference evidence="8" key="1">
    <citation type="journal article" date="2018" name="DNA Res.">
        <title>Multiple hybrid de novo genome assembly of finger millet, an orphan allotetraploid crop.</title>
        <authorList>
            <person name="Hatakeyama M."/>
            <person name="Aluri S."/>
            <person name="Balachadran M.T."/>
            <person name="Sivarajan S.R."/>
            <person name="Patrignani A."/>
            <person name="Gruter S."/>
            <person name="Poveda L."/>
            <person name="Shimizu-Inatsugi R."/>
            <person name="Baeten J."/>
            <person name="Francoijs K.J."/>
            <person name="Nataraja K.N."/>
            <person name="Reddy Y.A.N."/>
            <person name="Phadnis S."/>
            <person name="Ravikumar R.L."/>
            <person name="Schlapbach R."/>
            <person name="Sreeman S.M."/>
            <person name="Shimizu K.K."/>
        </authorList>
    </citation>
    <scope>NUCLEOTIDE SEQUENCE</scope>
</reference>
<evidence type="ECO:0000313" key="9">
    <source>
        <dbReference type="Proteomes" id="UP001054889"/>
    </source>
</evidence>
<dbReference type="InterPro" id="IPR033121">
    <property type="entry name" value="PEPTIDASE_A1"/>
</dbReference>
<dbReference type="InterPro" id="IPR021109">
    <property type="entry name" value="Peptidase_aspartic_dom_sf"/>
</dbReference>
<evidence type="ECO:0000256" key="2">
    <source>
        <dbReference type="ARBA" id="ARBA00022670"/>
    </source>
</evidence>
<keyword evidence="5" id="KW-0325">Glycoprotein</keyword>
<organism evidence="8 9">
    <name type="scientific">Eleusine coracana subsp. coracana</name>
    <dbReference type="NCBI Taxonomy" id="191504"/>
    <lineage>
        <taxon>Eukaryota</taxon>
        <taxon>Viridiplantae</taxon>
        <taxon>Streptophyta</taxon>
        <taxon>Embryophyta</taxon>
        <taxon>Tracheophyta</taxon>
        <taxon>Spermatophyta</taxon>
        <taxon>Magnoliopsida</taxon>
        <taxon>Liliopsida</taxon>
        <taxon>Poales</taxon>
        <taxon>Poaceae</taxon>
        <taxon>PACMAD clade</taxon>
        <taxon>Chloridoideae</taxon>
        <taxon>Cynodonteae</taxon>
        <taxon>Eleusininae</taxon>
        <taxon>Eleusine</taxon>
    </lineage>
</organism>
<dbReference type="InterPro" id="IPR051708">
    <property type="entry name" value="Plant_Aspart_Prot_A1"/>
</dbReference>
<gene>
    <name evidence="8" type="primary">ga22759</name>
    <name evidence="8" type="ORF">PR202_ga22759</name>
</gene>
<dbReference type="PANTHER" id="PTHR47967">
    <property type="entry name" value="OS07G0603500 PROTEIN-RELATED"/>
    <property type="match status" value="1"/>
</dbReference>
<keyword evidence="3" id="KW-0064">Aspartyl protease</keyword>
<comment type="similarity">
    <text evidence="1">Belongs to the peptidase A1 family.</text>
</comment>